<dbReference type="InterPro" id="IPR001466">
    <property type="entry name" value="Beta-lactam-related"/>
</dbReference>
<evidence type="ECO:0000259" key="2">
    <source>
        <dbReference type="Pfam" id="PF00144"/>
    </source>
</evidence>
<sequence length="543" mass="56051">MGWPGRRTGKLADRRGVPMPPEPMPPESPRSQSPRSDGANRVAAAPGSQPGLGGGLLPATERLLLQRVAVEQAGGRAPSLVAAVARDGRPVWTAGRGRAVGPDQADGDGDGGGGGGGDRGGGGEGRGVRRPDADTQYRIGSITKTFTAVLVMRLRDEGRLALGDPLDRHLPGTAVGDRTVAQLLSHLGGIAAETPPPWWERVAGQAHPTLADALGPDPDRFRPGRRHHYSNVGFAVLGELVARLRGMSWAQALHRELLAPLGMSRTTALPAAPHAHGYAVHPHADVLLPEPAHDAGVLAPAGQLWSTTADLVRWSAVLAGHTDVVLSADTLAEMREPAAVEGDSGEWRLGAGLGVQLLREPGGVLVGHGGSMPGFVAALWTRPGGTAAIAMANATSGVAVVDLAVGLIDAVDTAEPPLPAEWVPASVAGREPLDVTGVWYWGPAPYALSLRPDGGLLLAPLGRSGRRSRFRPGPAGHGTFLGVDGYFAGETLIPRRQSDGELSHLELASFVFTRSPYAPAGPVPGGVDAGGWRPSPVSGGRQG</sequence>
<evidence type="ECO:0000256" key="1">
    <source>
        <dbReference type="SAM" id="MobiDB-lite"/>
    </source>
</evidence>
<feature type="region of interest" description="Disordered" evidence="1">
    <location>
        <begin position="93"/>
        <end position="136"/>
    </location>
</feature>
<dbReference type="PANTHER" id="PTHR46825:SF7">
    <property type="entry name" value="D-ALANYL-D-ALANINE CARBOXYPEPTIDASE"/>
    <property type="match status" value="1"/>
</dbReference>
<feature type="region of interest" description="Disordered" evidence="1">
    <location>
        <begin position="523"/>
        <end position="543"/>
    </location>
</feature>
<dbReference type="InterPro" id="IPR012338">
    <property type="entry name" value="Beta-lactam/transpept-like"/>
</dbReference>
<evidence type="ECO:0000313" key="5">
    <source>
        <dbReference type="Proteomes" id="UP000032545"/>
    </source>
</evidence>
<feature type="region of interest" description="Disordered" evidence="1">
    <location>
        <begin position="1"/>
        <end position="56"/>
    </location>
</feature>
<accession>A0A0D8B764</accession>
<reference evidence="4 5" key="2">
    <citation type="journal article" date="2016" name="Genome Announc.">
        <title>Permanent Draft Genome Sequences for Two Variants of Frankia sp. Strain CpI1, the First Frankia Strain Isolated from Root Nodules of Comptonia peregrina.</title>
        <authorList>
            <person name="Oshone R."/>
            <person name="Hurst S.G.IV."/>
            <person name="Abebe-Akele F."/>
            <person name="Simpson S."/>
            <person name="Morris K."/>
            <person name="Thomas W.K."/>
            <person name="Tisa L.S."/>
        </authorList>
    </citation>
    <scope>NUCLEOTIDE SEQUENCE [LARGE SCALE GENOMIC DNA]</scope>
    <source>
        <strain evidence="5">CpI1-S</strain>
    </source>
</reference>
<dbReference type="InterPro" id="IPR056008">
    <property type="entry name" value="DUF7586"/>
</dbReference>
<feature type="domain" description="Beta-lactamase-related" evidence="2">
    <location>
        <begin position="72"/>
        <end position="393"/>
    </location>
</feature>
<feature type="compositionally biased region" description="Pro residues" evidence="1">
    <location>
        <begin position="18"/>
        <end position="28"/>
    </location>
</feature>
<evidence type="ECO:0000313" key="4">
    <source>
        <dbReference type="EMBL" id="KJE19759.1"/>
    </source>
</evidence>
<dbReference type="AlphaFoldDB" id="A0A0D8B764"/>
<protein>
    <submittedName>
        <fullName evidence="4">Penicillin-binding protein, beta-lactamase class C</fullName>
    </submittedName>
</protein>
<dbReference type="InterPro" id="IPR050491">
    <property type="entry name" value="AmpC-like"/>
</dbReference>
<dbReference type="SUPFAM" id="SSF56601">
    <property type="entry name" value="beta-lactamase/transpeptidase-like"/>
    <property type="match status" value="1"/>
</dbReference>
<proteinExistence type="predicted"/>
<dbReference type="Proteomes" id="UP000032545">
    <property type="component" value="Unassembled WGS sequence"/>
</dbReference>
<dbReference type="Pfam" id="PF24491">
    <property type="entry name" value="DUF7586"/>
    <property type="match status" value="1"/>
</dbReference>
<reference evidence="5" key="1">
    <citation type="submission" date="2015-02" db="EMBL/GenBank/DDBJ databases">
        <title>Draft Genome of Frankia sp. CpI1-S.</title>
        <authorList>
            <person name="Oshone R.T."/>
            <person name="Ngom M."/>
            <person name="Ghodhbane-Gtari F."/>
            <person name="Gtari M."/>
            <person name="Morris K."/>
            <person name="Thomas K."/>
            <person name="Sen A."/>
            <person name="Tisa L.S."/>
        </authorList>
    </citation>
    <scope>NUCLEOTIDE SEQUENCE [LARGE SCALE GENOMIC DNA]</scope>
    <source>
        <strain evidence="5">CpI1-S</strain>
    </source>
</reference>
<dbReference type="EMBL" id="JYFN01000086">
    <property type="protein sequence ID" value="KJE19759.1"/>
    <property type="molecule type" value="Genomic_DNA"/>
</dbReference>
<keyword evidence="5" id="KW-1185">Reference proteome</keyword>
<dbReference type="Gene3D" id="3.40.710.10">
    <property type="entry name" value="DD-peptidase/beta-lactamase superfamily"/>
    <property type="match status" value="1"/>
</dbReference>
<feature type="compositionally biased region" description="Gly residues" evidence="1">
    <location>
        <begin position="110"/>
        <end position="125"/>
    </location>
</feature>
<dbReference type="PANTHER" id="PTHR46825">
    <property type="entry name" value="D-ALANYL-D-ALANINE-CARBOXYPEPTIDASE/ENDOPEPTIDASE AMPH"/>
    <property type="match status" value="1"/>
</dbReference>
<dbReference type="PATRIC" id="fig|1502723.3.peg.6756"/>
<comment type="caution">
    <text evidence="4">The sequence shown here is derived from an EMBL/GenBank/DDBJ whole genome shotgun (WGS) entry which is preliminary data.</text>
</comment>
<feature type="domain" description="DUF7586" evidence="3">
    <location>
        <begin position="431"/>
        <end position="514"/>
    </location>
</feature>
<dbReference type="Pfam" id="PF00144">
    <property type="entry name" value="Beta-lactamase"/>
    <property type="match status" value="1"/>
</dbReference>
<organism evidence="4 5">
    <name type="scientific">Frankia torreyi</name>
    <dbReference type="NCBI Taxonomy" id="1856"/>
    <lineage>
        <taxon>Bacteria</taxon>
        <taxon>Bacillati</taxon>
        <taxon>Actinomycetota</taxon>
        <taxon>Actinomycetes</taxon>
        <taxon>Frankiales</taxon>
        <taxon>Frankiaceae</taxon>
        <taxon>Frankia</taxon>
    </lineage>
</organism>
<name>A0A0D8B764_9ACTN</name>
<feature type="compositionally biased region" description="Basic and acidic residues" evidence="1">
    <location>
        <begin position="126"/>
        <end position="135"/>
    </location>
</feature>
<gene>
    <name evidence="4" type="ORF">FF36_05958</name>
</gene>
<evidence type="ECO:0000259" key="3">
    <source>
        <dbReference type="Pfam" id="PF24491"/>
    </source>
</evidence>